<evidence type="ECO:0000256" key="1">
    <source>
        <dbReference type="SAM" id="MobiDB-lite"/>
    </source>
</evidence>
<protein>
    <submittedName>
        <fullName evidence="3">Lipase</fullName>
    </submittedName>
</protein>
<dbReference type="Proteomes" id="UP000029990">
    <property type="component" value="Unassembled WGS sequence"/>
</dbReference>
<accession>A0ABR4XFW7</accession>
<feature type="region of interest" description="Disordered" evidence="1">
    <location>
        <begin position="291"/>
        <end position="327"/>
    </location>
</feature>
<name>A0ABR4XFW7_9MICO</name>
<dbReference type="InterPro" id="IPR029058">
    <property type="entry name" value="AB_hydrolase_fold"/>
</dbReference>
<dbReference type="SUPFAM" id="SSF53474">
    <property type="entry name" value="alpha/beta-Hydrolases"/>
    <property type="match status" value="1"/>
</dbReference>
<evidence type="ECO:0000259" key="2">
    <source>
        <dbReference type="Pfam" id="PF00561"/>
    </source>
</evidence>
<dbReference type="Pfam" id="PF00561">
    <property type="entry name" value="Abhydrolase_1"/>
    <property type="match status" value="1"/>
</dbReference>
<proteinExistence type="predicted"/>
<dbReference type="Gene3D" id="3.40.50.1820">
    <property type="entry name" value="alpha/beta hydrolase"/>
    <property type="match status" value="1"/>
</dbReference>
<reference evidence="3 4" key="1">
    <citation type="submission" date="2013-08" db="EMBL/GenBank/DDBJ databases">
        <title>The genome sequence of Knoellia flava.</title>
        <authorList>
            <person name="Zhu W."/>
            <person name="Wang G."/>
        </authorList>
    </citation>
    <scope>NUCLEOTIDE SEQUENCE [LARGE SCALE GENOMIC DNA]</scope>
    <source>
        <strain evidence="3 4">TL1</strain>
    </source>
</reference>
<dbReference type="PANTHER" id="PTHR37946:SF1">
    <property type="entry name" value="SLL1969 PROTEIN"/>
    <property type="match status" value="1"/>
</dbReference>
<keyword evidence="4" id="KW-1185">Reference proteome</keyword>
<gene>
    <name evidence="3" type="ORF">N798_05285</name>
</gene>
<comment type="caution">
    <text evidence="3">The sequence shown here is derived from an EMBL/GenBank/DDBJ whole genome shotgun (WGS) entry which is preliminary data.</text>
</comment>
<dbReference type="EMBL" id="AVPI01000011">
    <property type="protein sequence ID" value="KGN34058.1"/>
    <property type="molecule type" value="Genomic_DNA"/>
</dbReference>
<evidence type="ECO:0000313" key="3">
    <source>
        <dbReference type="EMBL" id="KGN34058.1"/>
    </source>
</evidence>
<evidence type="ECO:0000313" key="4">
    <source>
        <dbReference type="Proteomes" id="UP000029990"/>
    </source>
</evidence>
<feature type="domain" description="AB hydrolase-1" evidence="2">
    <location>
        <begin position="94"/>
        <end position="193"/>
    </location>
</feature>
<dbReference type="InterPro" id="IPR000073">
    <property type="entry name" value="AB_hydrolase_1"/>
</dbReference>
<organism evidence="3 4">
    <name type="scientific">Knoellia flava TL1</name>
    <dbReference type="NCBI Taxonomy" id="1385518"/>
    <lineage>
        <taxon>Bacteria</taxon>
        <taxon>Bacillati</taxon>
        <taxon>Actinomycetota</taxon>
        <taxon>Actinomycetes</taxon>
        <taxon>Micrococcales</taxon>
        <taxon>Intrasporangiaceae</taxon>
        <taxon>Knoellia</taxon>
    </lineage>
</organism>
<sequence>MWMHPADQRTSTMGRARRALGSATAAARSLGPLLTPRAMVGMAIETAWMTTHLATYPLGIFQEKADGRRGYRIEHLAPVQRGLLISNVEAAGTPILLVHGIIDNRSIFTLLRRGLTRRGFGSIYAMNYSPFTADVRTAAAQLGEEIEAIVAETGYEKIHVVGHSLGGLIARYYVTRLGGDERVHTLVTLGTPHQGTYAAYASPTRLTAQMRPGSGLIRELEEPATGCTTRFICYWSDSDLVIVPQGSGALRHPDLSVRNIRLHGVGHISLAVVGDVVHGISTALAELDHDGATVTPGVTPLAPRDRSDSGARRSTRVGGRHTASSGK</sequence>
<dbReference type="PANTHER" id="PTHR37946">
    <property type="entry name" value="SLL1969 PROTEIN"/>
    <property type="match status" value="1"/>
</dbReference>